<dbReference type="PROSITE" id="PS00670">
    <property type="entry name" value="D_2_HYDROXYACID_DH_2"/>
    <property type="match status" value="1"/>
</dbReference>
<evidence type="ECO:0000256" key="1">
    <source>
        <dbReference type="ARBA" id="ARBA00023002"/>
    </source>
</evidence>
<dbReference type="Pfam" id="PF02826">
    <property type="entry name" value="2-Hacid_dh_C"/>
    <property type="match status" value="1"/>
</dbReference>
<keyword evidence="2" id="KW-0520">NAD</keyword>
<accession>A0A7T7RGV3</accession>
<organism evidence="4 5">
    <name type="scientific">Streptomyces liliifuscus</name>
    <dbReference type="NCBI Taxonomy" id="2797636"/>
    <lineage>
        <taxon>Bacteria</taxon>
        <taxon>Bacillati</taxon>
        <taxon>Actinomycetota</taxon>
        <taxon>Actinomycetes</taxon>
        <taxon>Kitasatosporales</taxon>
        <taxon>Streptomycetaceae</taxon>
        <taxon>Streptomyces</taxon>
    </lineage>
</organism>
<dbReference type="RefSeq" id="WP_200401046.1">
    <property type="nucleotide sequence ID" value="NZ_CP066831.1"/>
</dbReference>
<keyword evidence="5" id="KW-1185">Reference proteome</keyword>
<dbReference type="Gene3D" id="3.40.50.720">
    <property type="entry name" value="NAD(P)-binding Rossmann-like Domain"/>
    <property type="match status" value="2"/>
</dbReference>
<dbReference type="GO" id="GO:0005829">
    <property type="term" value="C:cytosol"/>
    <property type="evidence" value="ECO:0007669"/>
    <property type="project" value="TreeGrafter"/>
</dbReference>
<evidence type="ECO:0000313" key="4">
    <source>
        <dbReference type="EMBL" id="QQM46213.1"/>
    </source>
</evidence>
<reference evidence="4 5" key="1">
    <citation type="submission" date="2020-12" db="EMBL/GenBank/DDBJ databases">
        <title>A novel species.</title>
        <authorList>
            <person name="Li K."/>
        </authorList>
    </citation>
    <scope>NUCLEOTIDE SEQUENCE [LARGE SCALE GENOMIC DNA]</scope>
    <source>
        <strain evidence="4 5">ZYC-3</strain>
    </source>
</reference>
<dbReference type="InterPro" id="IPR006140">
    <property type="entry name" value="D-isomer_DH_NAD-bd"/>
</dbReference>
<dbReference type="InterPro" id="IPR036291">
    <property type="entry name" value="NAD(P)-bd_dom_sf"/>
</dbReference>
<proteinExistence type="predicted"/>
<dbReference type="GO" id="GO:0051287">
    <property type="term" value="F:NAD binding"/>
    <property type="evidence" value="ECO:0007669"/>
    <property type="project" value="InterPro"/>
</dbReference>
<dbReference type="GO" id="GO:0016618">
    <property type="term" value="F:hydroxypyruvate reductase [NAD(P)H] activity"/>
    <property type="evidence" value="ECO:0007669"/>
    <property type="project" value="TreeGrafter"/>
</dbReference>
<name>A0A7T7RGV3_9ACTN</name>
<dbReference type="PANTHER" id="PTHR10996">
    <property type="entry name" value="2-HYDROXYACID DEHYDROGENASE-RELATED"/>
    <property type="match status" value="1"/>
</dbReference>
<dbReference type="PANTHER" id="PTHR10996:SF178">
    <property type="entry name" value="2-HYDROXYACID DEHYDROGENASE YGL185C-RELATED"/>
    <property type="match status" value="1"/>
</dbReference>
<dbReference type="GO" id="GO:0030267">
    <property type="term" value="F:glyoxylate reductase (NADPH) activity"/>
    <property type="evidence" value="ECO:0007669"/>
    <property type="project" value="TreeGrafter"/>
</dbReference>
<keyword evidence="1" id="KW-0560">Oxidoreductase</keyword>
<sequence length="332" mass="35143">MTNESLTGLYVMDPARFDDVYGEAERTAIESCLTIKEPPRSAADLSPDLLAGVDVLVTGWGAPRLTAELLDSAPRLALVLYAAGSVRPLVTEESWARGVRVTSAGTVIADKVADFALAQILYALKHGWRYVLTARRTRAAAVRRSELGTTGATVGLVSLGATGRATARLLARHGVRVLAHDPYVPVATAHALGVELTTLEGVFAESDVVSLHAPLLDETRAMVDARLLRSMRPDATLVNTARGGLVDEAALVTVLGERADLFAVLDVTDPEPSPPGSPLFELDNVVVTPHLAGSLGPERRLLGRAMAEELARYVAGSPLRHEVAAASMEHAA</sequence>
<dbReference type="SUPFAM" id="SSF52283">
    <property type="entry name" value="Formate/glycerate dehydrogenase catalytic domain-like"/>
    <property type="match status" value="1"/>
</dbReference>
<dbReference type="InterPro" id="IPR029753">
    <property type="entry name" value="D-isomer_DH_CS"/>
</dbReference>
<protein>
    <submittedName>
        <fullName evidence="4">Hydroxyacid dehydrogenase</fullName>
    </submittedName>
</protein>
<dbReference type="SUPFAM" id="SSF51735">
    <property type="entry name" value="NAD(P)-binding Rossmann-fold domains"/>
    <property type="match status" value="1"/>
</dbReference>
<evidence type="ECO:0000259" key="3">
    <source>
        <dbReference type="Pfam" id="PF02826"/>
    </source>
</evidence>
<dbReference type="EMBL" id="CP066831">
    <property type="protein sequence ID" value="QQM46213.1"/>
    <property type="molecule type" value="Genomic_DNA"/>
</dbReference>
<dbReference type="Proteomes" id="UP000595636">
    <property type="component" value="Chromosome"/>
</dbReference>
<feature type="domain" description="D-isomer specific 2-hydroxyacid dehydrogenase NAD-binding" evidence="3">
    <location>
        <begin position="133"/>
        <end position="292"/>
    </location>
</feature>
<dbReference type="CDD" id="cd12167">
    <property type="entry name" value="2-Hacid_dh_8"/>
    <property type="match status" value="1"/>
</dbReference>
<dbReference type="InterPro" id="IPR050223">
    <property type="entry name" value="D-isomer_2-hydroxyacid_DH"/>
</dbReference>
<gene>
    <name evidence="4" type="ORF">JEQ17_46885</name>
</gene>
<dbReference type="KEGG" id="slf:JEQ17_46885"/>
<dbReference type="AlphaFoldDB" id="A0A7T7RGV3"/>
<evidence type="ECO:0000256" key="2">
    <source>
        <dbReference type="ARBA" id="ARBA00023027"/>
    </source>
</evidence>
<evidence type="ECO:0000313" key="5">
    <source>
        <dbReference type="Proteomes" id="UP000595636"/>
    </source>
</evidence>